<dbReference type="Proteomes" id="UP001161580">
    <property type="component" value="Unassembled WGS sequence"/>
</dbReference>
<keyword evidence="2" id="KW-1185">Reference proteome</keyword>
<protein>
    <submittedName>
        <fullName evidence="1">Uncharacterized protein</fullName>
    </submittedName>
</protein>
<evidence type="ECO:0000313" key="2">
    <source>
        <dbReference type="Proteomes" id="UP001161580"/>
    </source>
</evidence>
<name>A0AAE3U4M0_9HYPH</name>
<evidence type="ECO:0000313" key="1">
    <source>
        <dbReference type="EMBL" id="MDI7923174.1"/>
    </source>
</evidence>
<dbReference type="EMBL" id="JALDYZ010000007">
    <property type="protein sequence ID" value="MDI7923174.1"/>
    <property type="molecule type" value="Genomic_DNA"/>
</dbReference>
<organism evidence="1 2">
    <name type="scientific">Ferirhizobium litorale</name>
    <dbReference type="NCBI Taxonomy" id="2927786"/>
    <lineage>
        <taxon>Bacteria</taxon>
        <taxon>Pseudomonadati</taxon>
        <taxon>Pseudomonadota</taxon>
        <taxon>Alphaproteobacteria</taxon>
        <taxon>Hyphomicrobiales</taxon>
        <taxon>Rhizobiaceae</taxon>
        <taxon>Ferirhizobium</taxon>
    </lineage>
</organism>
<gene>
    <name evidence="1" type="ORF">MRS75_13900</name>
</gene>
<dbReference type="AlphaFoldDB" id="A0AAE3U4M0"/>
<reference evidence="1" key="1">
    <citation type="submission" date="2022-03" db="EMBL/GenBank/DDBJ databases">
        <title>Fererhizobium litorale gen. nov., sp. nov., isolated from sandy sediments of the Sea of Japan seashore.</title>
        <authorList>
            <person name="Romanenko L."/>
            <person name="Kurilenko V."/>
            <person name="Otstavnykh N."/>
            <person name="Svetashev V."/>
            <person name="Tekutyeva L."/>
            <person name="Isaeva M."/>
            <person name="Mikhailov V."/>
        </authorList>
    </citation>
    <scope>NUCLEOTIDE SEQUENCE</scope>
    <source>
        <strain evidence="1">KMM 9576</strain>
    </source>
</reference>
<proteinExistence type="predicted"/>
<dbReference type="RefSeq" id="WP_311787472.1">
    <property type="nucleotide sequence ID" value="NZ_JALDYY010000009.1"/>
</dbReference>
<sequence length="87" mass="10013">MPDKSDNEPSLDEAWKAINTPTGIDWSGRTRYAAAMVFYQHGEISAEVLEVYRICSRLDNENPLDVLKRWRVGREWLNRYPPDTSGG</sequence>
<accession>A0AAE3U4M0</accession>
<comment type="caution">
    <text evidence="1">The sequence shown here is derived from an EMBL/GenBank/DDBJ whole genome shotgun (WGS) entry which is preliminary data.</text>
</comment>